<keyword evidence="1" id="KW-0732">Signal</keyword>
<feature type="chain" id="PRO_5019039090" evidence="1">
    <location>
        <begin position="23"/>
        <end position="389"/>
    </location>
</feature>
<dbReference type="Pfam" id="PF13306">
    <property type="entry name" value="LRR_5"/>
    <property type="match status" value="1"/>
</dbReference>
<dbReference type="EMBL" id="LR214940">
    <property type="protein sequence ID" value="VEU55430.1"/>
    <property type="molecule type" value="Genomic_DNA"/>
</dbReference>
<gene>
    <name evidence="2" type="ORF">NCTC10112_00222</name>
</gene>
<dbReference type="InterPro" id="IPR032675">
    <property type="entry name" value="LRR_dom_sf"/>
</dbReference>
<dbReference type="PANTHER" id="PTHR45661">
    <property type="entry name" value="SURFACE ANTIGEN"/>
    <property type="match status" value="1"/>
</dbReference>
<proteinExistence type="predicted"/>
<dbReference type="RefSeq" id="WP_022936180.1">
    <property type="nucleotide sequence ID" value="NZ_LR214940.1"/>
</dbReference>
<evidence type="ECO:0000256" key="1">
    <source>
        <dbReference type="SAM" id="SignalP"/>
    </source>
</evidence>
<dbReference type="InterPro" id="IPR053139">
    <property type="entry name" value="Surface_bspA-like"/>
</dbReference>
<dbReference type="InterPro" id="IPR026906">
    <property type="entry name" value="LRR_5"/>
</dbReference>
<dbReference type="KEGG" id="mob:NCTC10112_00222"/>
<feature type="signal peptide" evidence="1">
    <location>
        <begin position="1"/>
        <end position="22"/>
    </location>
</feature>
<dbReference type="AlphaFoldDB" id="A0A448ZW11"/>
<organism evidence="2 3">
    <name type="scientific">Metamycoplasma orale</name>
    <name type="common">Mycoplasma orale</name>
    <dbReference type="NCBI Taxonomy" id="2121"/>
    <lineage>
        <taxon>Bacteria</taxon>
        <taxon>Bacillati</taxon>
        <taxon>Mycoplasmatota</taxon>
        <taxon>Mycoplasmoidales</taxon>
        <taxon>Metamycoplasmataceae</taxon>
        <taxon>Metamycoplasma</taxon>
    </lineage>
</organism>
<accession>A0A448ZW11</accession>
<dbReference type="SUPFAM" id="SSF52058">
    <property type="entry name" value="L domain-like"/>
    <property type="match status" value="1"/>
</dbReference>
<evidence type="ECO:0000313" key="2">
    <source>
        <dbReference type="EMBL" id="VEU55430.1"/>
    </source>
</evidence>
<dbReference type="Gene3D" id="3.80.10.10">
    <property type="entry name" value="Ribonuclease Inhibitor"/>
    <property type="match status" value="2"/>
</dbReference>
<sequence length="389" mass="42988">MKKINFAWLLVITPLIPLTIAAKCTTTKPAEPVKPEPNNTEENLKAYEFEFHADTDSYSIKKYNIEGLEDKDILLPSLYKNKKVTSIDEEAFTGIKLASGKKLFISETLEKLEADFLTGLLNFEDINPTNVVINPKNKYFTFDEKGNLIDKVNKKIIIVKDISTLPTDIEVIGKNAFSNSTITELILPASVKEIEEGAFYGCSNLEKVTLNEGLETIGKNAFSETGIKKIIVPKSVKTLEAGAFANSMFLTTVTLQEGLETIGEYVFTRTAIKSIVLPSTVKKIAKEAFVYCGELTSVTLNEGLETIEDEAFSDCLSLTEIILPSSIKTLGQKLFSNSYSQLSDVQLTIKIKGHTDPTSKAGFNANWDLFEGSVDGKTHYSEIGKVLYI</sequence>
<name>A0A448ZW11_METOS</name>
<evidence type="ECO:0000313" key="3">
    <source>
        <dbReference type="Proteomes" id="UP000290482"/>
    </source>
</evidence>
<keyword evidence="2" id="KW-0449">Lipoprotein</keyword>
<protein>
    <submittedName>
        <fullName evidence="2">Hypothetical lipoprotein</fullName>
    </submittedName>
</protein>
<keyword evidence="3" id="KW-1185">Reference proteome</keyword>
<dbReference type="Proteomes" id="UP000290482">
    <property type="component" value="Chromosome"/>
</dbReference>
<reference evidence="2 3" key="1">
    <citation type="submission" date="2019-01" db="EMBL/GenBank/DDBJ databases">
        <authorList>
            <consortium name="Pathogen Informatics"/>
        </authorList>
    </citation>
    <scope>NUCLEOTIDE SEQUENCE [LARGE SCALE GENOMIC DNA]</scope>
    <source>
        <strain evidence="2 3">NCTC10112</strain>
    </source>
</reference>
<dbReference type="PANTHER" id="PTHR45661:SF3">
    <property type="entry name" value="IG-LIKE DOMAIN-CONTAINING PROTEIN"/>
    <property type="match status" value="1"/>
</dbReference>